<evidence type="ECO:0000259" key="25">
    <source>
        <dbReference type="Pfam" id="PF00905"/>
    </source>
</evidence>
<dbReference type="GO" id="GO:0030288">
    <property type="term" value="C:outer membrane-bounded periplasmic space"/>
    <property type="evidence" value="ECO:0007669"/>
    <property type="project" value="TreeGrafter"/>
</dbReference>
<dbReference type="GO" id="GO:0008955">
    <property type="term" value="F:peptidoglycan glycosyltransferase activity"/>
    <property type="evidence" value="ECO:0007669"/>
    <property type="project" value="UniProtKB-UniRule"/>
</dbReference>
<keyword evidence="18 23" id="KW-0961">Cell wall biogenesis/degradation</keyword>
<keyword evidence="7" id="KW-1003">Cell membrane</keyword>
<comment type="function">
    <text evidence="1 23">Cell wall formation. Synthesis of cross-linked peptidoglycan from the lipid intermediates. The enzyme has a penicillin-insensitive transglycosylase N-terminal domain (formation of linear glycan strands) and a penicillin-sensitive transpeptidase C-terminal domain (cross-linking of the peptide subunits).</text>
</comment>
<dbReference type="GO" id="GO:0046677">
    <property type="term" value="P:response to antibiotic"/>
    <property type="evidence" value="ECO:0007669"/>
    <property type="project" value="UniProtKB-UniRule"/>
</dbReference>
<dbReference type="Proteomes" id="UP000294980">
    <property type="component" value="Unassembled WGS sequence"/>
</dbReference>
<evidence type="ECO:0000256" key="14">
    <source>
        <dbReference type="ARBA" id="ARBA00022984"/>
    </source>
</evidence>
<comment type="catalytic activity">
    <reaction evidence="20">
        <text>Preferential cleavage: (Ac)2-L-Lys-D-Ala-|-D-Ala. Also transpeptidation of peptidyl-alanyl moieties that are N-acyl substituents of D-alanine.</text>
        <dbReference type="EC" id="3.4.16.4"/>
    </reaction>
</comment>
<comment type="similarity">
    <text evidence="5 23">In the N-terminal section; belongs to the glycosyltransferase 51 family.</text>
</comment>
<feature type="domain" description="Penicillin-binding protein transpeptidase" evidence="25">
    <location>
        <begin position="409"/>
        <end position="645"/>
    </location>
</feature>
<dbReference type="InterPro" id="IPR011813">
    <property type="entry name" value="PBP_1b"/>
</dbReference>
<dbReference type="GO" id="GO:0005886">
    <property type="term" value="C:plasma membrane"/>
    <property type="evidence" value="ECO:0007669"/>
    <property type="project" value="UniProtKB-SubCell"/>
</dbReference>
<keyword evidence="13 23" id="KW-0133">Cell shape</keyword>
<evidence type="ECO:0000256" key="1">
    <source>
        <dbReference type="ARBA" id="ARBA00002624"/>
    </source>
</evidence>
<evidence type="ECO:0000256" key="22">
    <source>
        <dbReference type="NCBIfam" id="TIGR02071"/>
    </source>
</evidence>
<dbReference type="GO" id="GO:0008658">
    <property type="term" value="F:penicillin binding"/>
    <property type="evidence" value="ECO:0007669"/>
    <property type="project" value="UniProtKB-UniRule"/>
</dbReference>
<dbReference type="OrthoDB" id="9766909at2"/>
<dbReference type="GO" id="GO:0006508">
    <property type="term" value="P:proteolysis"/>
    <property type="evidence" value="ECO:0007669"/>
    <property type="project" value="UniProtKB-KW"/>
</dbReference>
<accession>A0A4R2KHG7</accession>
<evidence type="ECO:0000256" key="8">
    <source>
        <dbReference type="ARBA" id="ARBA00022645"/>
    </source>
</evidence>
<dbReference type="UniPathway" id="UPA00219"/>
<dbReference type="InterPro" id="IPR028166">
    <property type="entry name" value="UB2H"/>
</dbReference>
<sequence>MTRTRRPLLKLGIVLLLLAAIAVAFLDARITSTFSDKMWALPARVYARPLELFVGAPLRPEELAHELQLLGYAPVRRPVQPGQFARNGERFDIHTRGFAFPGETEPARQVSVALAGGSVAGLTADDAALNLMRLDPLQIGGIYPGHGEDRILLRLEEVPDTLIGGLLAVEDRRFFQHWGFSPFGMARALLSNLRSGRVVAGGSTITQQLVKNYYLTPERTLTRKLTELVMAVLLEVHYEKTAILESYLNEVYLGQEGPRAIHGFALAAQHYFQTPLEQLGLHQQALLVGMVKGPSLYNPLRHPKRATERRNLVLDEMAEAEVIPKEAAMVARAMPLGVSRRDRVRDAFPAFLDLVRRQLDEEYREEDLTTLGLSIFTTFDPLLQRQLERSSRRVMDALGLDADLETASVVTRVDSGEVAALLGGRQPRYAGFNRALDARRPVGSLIKPAVYLTALADSDRYTLATLLDDSPLTVDLPNGDVWEPRNFDRTHHGRIPLHQALARSHNVATARLGMEVGIDQVVATLRDLGVSGPVPAVPSLTLGAGEYSPLTMARLYQTIAAGGFQMPLRSIRDIVDARGEPLRRYPLSYDRTLDLRVVHLLHYALRGVAREGTGRGVYSRLPESFDVAGKTGTTNDGRDSWFAGFSGDLLAVTWIGRDDNSSTGLTGSNGALPIWADFMAESARRPLGYRMPDGIRLHWIDAESGLLSAERCPGARLLPFIEGSEPVQESPCSGRSNPVRDWFQKLFGES</sequence>
<dbReference type="Pfam" id="PF00912">
    <property type="entry name" value="Transgly"/>
    <property type="match status" value="1"/>
</dbReference>
<proteinExistence type="inferred from homology"/>
<evidence type="ECO:0000256" key="9">
    <source>
        <dbReference type="ARBA" id="ARBA00022670"/>
    </source>
</evidence>
<evidence type="ECO:0000256" key="20">
    <source>
        <dbReference type="ARBA" id="ARBA00034000"/>
    </source>
</evidence>
<evidence type="ECO:0000256" key="10">
    <source>
        <dbReference type="ARBA" id="ARBA00022676"/>
    </source>
</evidence>
<dbReference type="AlphaFoldDB" id="A0A4R2KHG7"/>
<dbReference type="InterPro" id="IPR001264">
    <property type="entry name" value="Glyco_trans_51"/>
</dbReference>
<evidence type="ECO:0000256" key="19">
    <source>
        <dbReference type="ARBA" id="ARBA00032454"/>
    </source>
</evidence>
<dbReference type="GO" id="GO:0009252">
    <property type="term" value="P:peptidoglycan biosynthetic process"/>
    <property type="evidence" value="ECO:0007669"/>
    <property type="project" value="UniProtKB-UniRule"/>
</dbReference>
<evidence type="ECO:0000259" key="27">
    <source>
        <dbReference type="Pfam" id="PF14814"/>
    </source>
</evidence>
<feature type="active site" description="Proton donor; for transglycosylase activity" evidence="24">
    <location>
        <position position="170"/>
    </location>
</feature>
<evidence type="ECO:0000256" key="5">
    <source>
        <dbReference type="ARBA" id="ARBA00007739"/>
    </source>
</evidence>
<comment type="pathway">
    <text evidence="3 23">Cell wall biogenesis; peptidoglycan biosynthesis.</text>
</comment>
<feature type="active site" description="Acyl-ester intermediate; for transpeptidase activity" evidence="24">
    <location>
        <position position="444"/>
    </location>
</feature>
<keyword evidence="16" id="KW-0046">Antibiotic resistance</keyword>
<dbReference type="PANTHER" id="PTHR32282:SF11">
    <property type="entry name" value="PENICILLIN-BINDING PROTEIN 1B"/>
    <property type="match status" value="1"/>
</dbReference>
<dbReference type="GO" id="GO:0009274">
    <property type="term" value="C:peptidoglycan-based cell wall"/>
    <property type="evidence" value="ECO:0007669"/>
    <property type="project" value="UniProtKB-UniRule"/>
</dbReference>
<dbReference type="SUPFAM" id="SSF53955">
    <property type="entry name" value="Lysozyme-like"/>
    <property type="match status" value="1"/>
</dbReference>
<evidence type="ECO:0000256" key="17">
    <source>
        <dbReference type="ARBA" id="ARBA00023268"/>
    </source>
</evidence>
<comment type="similarity">
    <text evidence="4 23">In the C-terminal section; belongs to the transpeptidase family.</text>
</comment>
<evidence type="ECO:0000256" key="18">
    <source>
        <dbReference type="ARBA" id="ARBA00023316"/>
    </source>
</evidence>
<dbReference type="NCBIfam" id="TIGR02071">
    <property type="entry name" value="PBP_1b"/>
    <property type="match status" value="1"/>
</dbReference>
<keyword evidence="9" id="KW-0645">Protease</keyword>
<dbReference type="Gene3D" id="3.30.2060.10">
    <property type="entry name" value="Penicillin-binding protein 1b domain"/>
    <property type="match status" value="1"/>
</dbReference>
<evidence type="ECO:0000256" key="2">
    <source>
        <dbReference type="ARBA" id="ARBA00004236"/>
    </source>
</evidence>
<dbReference type="InterPro" id="IPR023346">
    <property type="entry name" value="Lysozyme-like_dom_sf"/>
</dbReference>
<organism evidence="28 29">
    <name type="scientific">Chromatocurvus halotolerans</name>
    <dbReference type="NCBI Taxonomy" id="1132028"/>
    <lineage>
        <taxon>Bacteria</taxon>
        <taxon>Pseudomonadati</taxon>
        <taxon>Pseudomonadota</taxon>
        <taxon>Gammaproteobacteria</taxon>
        <taxon>Cellvibrionales</taxon>
        <taxon>Halieaceae</taxon>
        <taxon>Chromatocurvus</taxon>
    </lineage>
</organism>
<evidence type="ECO:0000256" key="12">
    <source>
        <dbReference type="ARBA" id="ARBA00022801"/>
    </source>
</evidence>
<dbReference type="RefSeq" id="WP_117319433.1">
    <property type="nucleotide sequence ID" value="NZ_QQSW01000026.1"/>
</dbReference>
<evidence type="ECO:0000256" key="3">
    <source>
        <dbReference type="ARBA" id="ARBA00004752"/>
    </source>
</evidence>
<evidence type="ECO:0000313" key="29">
    <source>
        <dbReference type="Proteomes" id="UP000294980"/>
    </source>
</evidence>
<comment type="subcellular location">
    <subcellularLocation>
        <location evidence="2">Cell membrane</location>
    </subcellularLocation>
</comment>
<keyword evidence="14 23" id="KW-0573">Peptidoglycan synthesis</keyword>
<evidence type="ECO:0000313" key="28">
    <source>
        <dbReference type="EMBL" id="TCO71882.1"/>
    </source>
</evidence>
<feature type="domain" description="Bifunctional transglycosylase second" evidence="27">
    <location>
        <begin position="52"/>
        <end position="134"/>
    </location>
</feature>
<dbReference type="InterPro" id="IPR012338">
    <property type="entry name" value="Beta-lactam/transpept-like"/>
</dbReference>
<dbReference type="Pfam" id="PF00905">
    <property type="entry name" value="Transpeptidase"/>
    <property type="match status" value="1"/>
</dbReference>
<keyword evidence="17" id="KW-0511">Multifunctional enzyme</keyword>
<dbReference type="Gene3D" id="3.40.710.10">
    <property type="entry name" value="DD-peptidase/beta-lactamase superfamily"/>
    <property type="match status" value="1"/>
</dbReference>
<protein>
    <recommendedName>
        <fullName evidence="6 22">Penicillin-binding protein 1B</fullName>
        <shortName evidence="23">PBP-1b</shortName>
        <shortName evidence="23">PBP1b</shortName>
    </recommendedName>
    <alternativeName>
        <fullName evidence="19 23">Murein polymerase</fullName>
    </alternativeName>
</protein>
<dbReference type="InterPro" id="IPR001460">
    <property type="entry name" value="PCN-bd_Tpept"/>
</dbReference>
<evidence type="ECO:0000256" key="23">
    <source>
        <dbReference type="PIRNR" id="PIRNR002799"/>
    </source>
</evidence>
<evidence type="ECO:0000256" key="7">
    <source>
        <dbReference type="ARBA" id="ARBA00022475"/>
    </source>
</evidence>
<dbReference type="GO" id="GO:0009002">
    <property type="term" value="F:serine-type D-Ala-D-Ala carboxypeptidase activity"/>
    <property type="evidence" value="ECO:0007669"/>
    <property type="project" value="UniProtKB-EC"/>
</dbReference>
<evidence type="ECO:0000259" key="26">
    <source>
        <dbReference type="Pfam" id="PF00912"/>
    </source>
</evidence>
<dbReference type="SUPFAM" id="SSF56601">
    <property type="entry name" value="beta-lactamase/transpeptidase-like"/>
    <property type="match status" value="1"/>
</dbReference>
<reference evidence="28 29" key="1">
    <citation type="submission" date="2019-03" db="EMBL/GenBank/DDBJ databases">
        <title>Genomic Encyclopedia of Type Strains, Phase IV (KMG-IV): sequencing the most valuable type-strain genomes for metagenomic binning, comparative biology and taxonomic classification.</title>
        <authorList>
            <person name="Goeker M."/>
        </authorList>
    </citation>
    <scope>NUCLEOTIDE SEQUENCE [LARGE SCALE GENOMIC DNA]</scope>
    <source>
        <strain evidence="28 29">DSM 23344</strain>
    </source>
</reference>
<evidence type="ECO:0000256" key="15">
    <source>
        <dbReference type="ARBA" id="ARBA00023136"/>
    </source>
</evidence>
<keyword evidence="8" id="KW-0121">Carboxypeptidase</keyword>
<gene>
    <name evidence="28" type="ORF">EV688_12036</name>
</gene>
<dbReference type="Pfam" id="PF14814">
    <property type="entry name" value="UB2H"/>
    <property type="match status" value="1"/>
</dbReference>
<evidence type="ECO:0000256" key="6">
    <source>
        <dbReference type="ARBA" id="ARBA00018637"/>
    </source>
</evidence>
<evidence type="ECO:0000256" key="16">
    <source>
        <dbReference type="ARBA" id="ARBA00023251"/>
    </source>
</evidence>
<evidence type="ECO:0000256" key="13">
    <source>
        <dbReference type="ARBA" id="ARBA00022960"/>
    </source>
</evidence>
<evidence type="ECO:0000256" key="4">
    <source>
        <dbReference type="ARBA" id="ARBA00007090"/>
    </source>
</evidence>
<feature type="domain" description="Glycosyl transferase family 51" evidence="26">
    <location>
        <begin position="146"/>
        <end position="317"/>
    </location>
</feature>
<keyword evidence="11 23" id="KW-0808">Transferase</keyword>
<comment type="catalytic activity">
    <reaction evidence="21">
        <text>[GlcNAc-(1-&gt;4)-Mur2Ac(oyl-L-Ala-gamma-D-Glu-L-Lys-D-Ala-D-Ala)](n)-di-trans,octa-cis-undecaprenyl diphosphate + beta-D-GlcNAc-(1-&gt;4)-Mur2Ac(oyl-L-Ala-gamma-D-Glu-L-Lys-D-Ala-D-Ala)-di-trans,octa-cis-undecaprenyl diphosphate = [GlcNAc-(1-&gt;4)-Mur2Ac(oyl-L-Ala-gamma-D-Glu-L-Lys-D-Ala-D-Ala)](n+1)-di-trans,octa-cis-undecaprenyl diphosphate + di-trans,octa-cis-undecaprenyl diphosphate + H(+)</text>
        <dbReference type="Rhea" id="RHEA:23708"/>
        <dbReference type="Rhea" id="RHEA-COMP:9602"/>
        <dbReference type="Rhea" id="RHEA-COMP:9603"/>
        <dbReference type="ChEBI" id="CHEBI:15378"/>
        <dbReference type="ChEBI" id="CHEBI:58405"/>
        <dbReference type="ChEBI" id="CHEBI:60033"/>
        <dbReference type="ChEBI" id="CHEBI:78435"/>
        <dbReference type="EC" id="2.4.99.28"/>
    </reaction>
</comment>
<keyword evidence="15" id="KW-0472">Membrane</keyword>
<dbReference type="Gene3D" id="1.10.3810.10">
    <property type="entry name" value="Biosynthetic peptidoglycan transglycosylase-like"/>
    <property type="match status" value="1"/>
</dbReference>
<dbReference type="PIRSF" id="PIRSF002799">
    <property type="entry name" value="PBP_1b"/>
    <property type="match status" value="1"/>
</dbReference>
<keyword evidence="12" id="KW-0378">Hydrolase</keyword>
<comment type="caution">
    <text evidence="28">The sequence shown here is derived from an EMBL/GenBank/DDBJ whole genome shotgun (WGS) entry which is preliminary data.</text>
</comment>
<dbReference type="InterPro" id="IPR036950">
    <property type="entry name" value="PBP_transglycosylase"/>
</dbReference>
<dbReference type="InterPro" id="IPR050396">
    <property type="entry name" value="Glycosyltr_51/Transpeptidase"/>
</dbReference>
<keyword evidence="29" id="KW-1185">Reference proteome</keyword>
<dbReference type="GO" id="GO:0008360">
    <property type="term" value="P:regulation of cell shape"/>
    <property type="evidence" value="ECO:0007669"/>
    <property type="project" value="UniProtKB-UniRule"/>
</dbReference>
<evidence type="ECO:0000256" key="11">
    <source>
        <dbReference type="ARBA" id="ARBA00022679"/>
    </source>
</evidence>
<evidence type="ECO:0000256" key="21">
    <source>
        <dbReference type="ARBA" id="ARBA00049902"/>
    </source>
</evidence>
<dbReference type="PANTHER" id="PTHR32282">
    <property type="entry name" value="BINDING PROTEIN TRANSPEPTIDASE, PUTATIVE-RELATED"/>
    <property type="match status" value="1"/>
</dbReference>
<name>A0A4R2KHG7_9GAMM</name>
<keyword evidence="10 23" id="KW-0328">Glycosyltransferase</keyword>
<dbReference type="EMBL" id="SLWX01000020">
    <property type="protein sequence ID" value="TCO71882.1"/>
    <property type="molecule type" value="Genomic_DNA"/>
</dbReference>
<evidence type="ECO:0000256" key="24">
    <source>
        <dbReference type="PIRSR" id="PIRSR002799-1"/>
    </source>
</evidence>
<dbReference type="GO" id="GO:0071555">
    <property type="term" value="P:cell wall organization"/>
    <property type="evidence" value="ECO:0007669"/>
    <property type="project" value="UniProtKB-UniRule"/>
</dbReference>